<dbReference type="Pfam" id="PF02886">
    <property type="entry name" value="LBP_BPI_CETP_C"/>
    <property type="match status" value="1"/>
</dbReference>
<dbReference type="SMART" id="SM00328">
    <property type="entry name" value="BPI1"/>
    <property type="match status" value="1"/>
</dbReference>
<feature type="chain" id="PRO_5042491533" description="Bactericidal permeability-increasing protein" evidence="14">
    <location>
        <begin position="19"/>
        <end position="463"/>
    </location>
</feature>
<protein>
    <recommendedName>
        <fullName evidence="3 13">Bactericidal permeability-increasing protein</fullName>
        <shortName evidence="13">BPI</shortName>
    </recommendedName>
</protein>
<keyword evidence="6 13" id="KW-0399">Innate immunity</keyword>
<dbReference type="AlphaFoldDB" id="A0AAJ7WM65"/>
<dbReference type="KEGG" id="pmrn:116938939"/>
<dbReference type="Gene3D" id="3.15.10.10">
    <property type="entry name" value="Bactericidal permeability-increasing protein, domain 1"/>
    <property type="match status" value="1"/>
</dbReference>
<accession>A0AAJ7WM65</accession>
<evidence type="ECO:0000256" key="12">
    <source>
        <dbReference type="PIRSR" id="PIRSR002417-50"/>
    </source>
</evidence>
<evidence type="ECO:0000256" key="8">
    <source>
        <dbReference type="ARBA" id="ARBA00023022"/>
    </source>
</evidence>
<evidence type="ECO:0000256" key="6">
    <source>
        <dbReference type="ARBA" id="ARBA00022588"/>
    </source>
</evidence>
<dbReference type="SUPFAM" id="SSF55394">
    <property type="entry name" value="Bactericidal permeability-increasing protein, BPI"/>
    <property type="match status" value="2"/>
</dbReference>
<gene>
    <name evidence="18" type="primary">LOC116938939</name>
</gene>
<comment type="domain">
    <text evidence="13">The N- and C-terminal barrels adopt an identical fold despite having only 13% of conserved residues.</text>
</comment>
<comment type="domain">
    <text evidence="13">The N-terminal region may be exposed to the interior of the granule, whereas the C-terminal portion may be embedded in the membrane. During phagocytosis and degranulation, proteases may be released and activated and cleave BPI at the junction of the N- and C-terminal portions of the molecule, providing controlled release of the N-terminal antibacterial fragment when bacteria are ingested.</text>
</comment>
<dbReference type="Proteomes" id="UP001318040">
    <property type="component" value="Chromosome 5"/>
</dbReference>
<comment type="subcellular location">
    <subcellularLocation>
        <location evidence="1 13">Secreted</location>
    </subcellularLocation>
</comment>
<dbReference type="GO" id="GO:0008289">
    <property type="term" value="F:lipid binding"/>
    <property type="evidence" value="ECO:0007669"/>
    <property type="project" value="InterPro"/>
</dbReference>
<evidence type="ECO:0000256" key="10">
    <source>
        <dbReference type="ARBA" id="ARBA00023180"/>
    </source>
</evidence>
<evidence type="ECO:0000256" key="3">
    <source>
        <dbReference type="ARBA" id="ARBA00017827"/>
    </source>
</evidence>
<feature type="signal peptide" evidence="14">
    <location>
        <begin position="1"/>
        <end position="18"/>
    </location>
</feature>
<dbReference type="FunFam" id="3.15.20.10:FF:000001">
    <property type="entry name" value="Phospholipid transfer protein"/>
    <property type="match status" value="1"/>
</dbReference>
<keyword evidence="13 14" id="KW-0732">Signal</keyword>
<dbReference type="RefSeq" id="XP_032802582.1">
    <property type="nucleotide sequence ID" value="XM_032946691.1"/>
</dbReference>
<evidence type="ECO:0000256" key="9">
    <source>
        <dbReference type="ARBA" id="ARBA00023157"/>
    </source>
</evidence>
<evidence type="ECO:0000256" key="13">
    <source>
        <dbReference type="RuleBase" id="RU369039"/>
    </source>
</evidence>
<evidence type="ECO:0000259" key="16">
    <source>
        <dbReference type="SMART" id="SM00329"/>
    </source>
</evidence>
<comment type="subunit">
    <text evidence="11 13">Monomer. Homodimer; disulfide-linked.</text>
</comment>
<proteinExistence type="inferred from homology"/>
<feature type="domain" description="Lipid-binding serum glycoprotein C-terminal" evidence="16">
    <location>
        <begin position="254"/>
        <end position="457"/>
    </location>
</feature>
<evidence type="ECO:0000313" key="18">
    <source>
        <dbReference type="RefSeq" id="XP_032802582.1"/>
    </source>
</evidence>
<evidence type="ECO:0000259" key="15">
    <source>
        <dbReference type="SMART" id="SM00328"/>
    </source>
</evidence>
<dbReference type="PANTHER" id="PTHR10504">
    <property type="entry name" value="BACTERICIDAL PERMEABILITY-INCREASING BPI PROTEIN-RELATED"/>
    <property type="match status" value="1"/>
</dbReference>
<comment type="function">
    <text evidence="13">The cytotoxic action of BPI is limited to many species of Gram-negative bacteria; this specificity may be explained by a strong affinity of the very basic N-terminal half for the negatively charged lipopolysaccharides that are unique to the Gram-negative bacterial outer envelope.</text>
</comment>
<keyword evidence="17" id="KW-1185">Reference proteome</keyword>
<dbReference type="GO" id="GO:0005615">
    <property type="term" value="C:extracellular space"/>
    <property type="evidence" value="ECO:0007669"/>
    <property type="project" value="UniProtKB-UniRule"/>
</dbReference>
<dbReference type="InterPro" id="IPR001124">
    <property type="entry name" value="Lipid-bd_serum_glycop_C"/>
</dbReference>
<keyword evidence="4 13" id="KW-0964">Secreted</keyword>
<dbReference type="InterPro" id="IPR017943">
    <property type="entry name" value="Bactericidal_perm-incr_a/b_dom"/>
</dbReference>
<dbReference type="SMART" id="SM00329">
    <property type="entry name" value="BPI2"/>
    <property type="match status" value="1"/>
</dbReference>
<sequence length="463" mass="50684">MIIIQIVLCCCFLATALCTAPGFELRVTQRGLDYAKEVAVNNLLQKIHGQRIPDRSGPDYTLTGMYITNCQLPHTALGLLPGSGFKFSFTDAYASVFGHWHYDLHFVSDSGTFDATISGMALTLGVHVTNDAAGRPAVSENGCNCWIPNIDITLHGGASWLYNLLVPLVENGIKDNLQDQICKTVVSGISNLEQNLQEISMTSKVDEFTEVDYTLVSPPDITAITMDMNCKGEFYSLAHRAEFPKPPPPMDLGASADRMLYFGLSQYLFNSAGFAYHTSDALKCVVNDQMLPKDAPLHLNISSLAIMMPKLRKMFPDLPVELLIASREPPSLFMAAGNLSLCVDAAVDVVAVWPNSSQAFLFSLDVNVSLTTKLTIDADKLHGILALDSFKISELKSAVGSVPVMAFQLGMKFISEKIVIPKVNGRLLKGIPLPMMKNVRLVNAQLLNKEKFIVVGMDLKYEP</sequence>
<name>A0AAJ7WM65_PETMA</name>
<dbReference type="InterPro" id="IPR032942">
    <property type="entry name" value="BPI/LBP/Plunc"/>
</dbReference>
<feature type="disulfide bond" evidence="12">
    <location>
        <begin position="143"/>
        <end position="182"/>
    </location>
</feature>
<reference evidence="18" key="1">
    <citation type="submission" date="2025-08" db="UniProtKB">
        <authorList>
            <consortium name="RefSeq"/>
        </authorList>
    </citation>
    <scope>IDENTIFICATION</scope>
    <source>
        <tissue evidence="18">Sperm</tissue>
    </source>
</reference>
<keyword evidence="8 13" id="KW-0044">Antibiotic</keyword>
<evidence type="ECO:0000256" key="1">
    <source>
        <dbReference type="ARBA" id="ARBA00004613"/>
    </source>
</evidence>
<dbReference type="GO" id="GO:0045087">
    <property type="term" value="P:innate immune response"/>
    <property type="evidence" value="ECO:0007669"/>
    <property type="project" value="UniProtKB-UniRule"/>
</dbReference>
<dbReference type="Pfam" id="PF01273">
    <property type="entry name" value="LBP_BPI_CETP"/>
    <property type="match status" value="1"/>
</dbReference>
<evidence type="ECO:0000256" key="7">
    <source>
        <dbReference type="ARBA" id="ARBA00022859"/>
    </source>
</evidence>
<keyword evidence="7 13" id="KW-0391">Immunity</keyword>
<keyword evidence="10 13" id="KW-0325">Glycoprotein</keyword>
<feature type="domain" description="Lipid-binding serum glycoprotein N-terminal" evidence="15">
    <location>
        <begin position="26"/>
        <end position="239"/>
    </location>
</feature>
<comment type="similarity">
    <text evidence="2">Belongs to the BPI/LBP/Plunc superfamily. BPI/LBP family.</text>
</comment>
<evidence type="ECO:0000256" key="14">
    <source>
        <dbReference type="SAM" id="SignalP"/>
    </source>
</evidence>
<keyword evidence="5 13" id="KW-0929">Antimicrobial</keyword>
<keyword evidence="9 12" id="KW-1015">Disulfide bond</keyword>
<dbReference type="PIRSF" id="PIRSF002417">
    <property type="entry name" value="Lipid_binding_protein"/>
    <property type="match status" value="1"/>
</dbReference>
<evidence type="ECO:0000256" key="4">
    <source>
        <dbReference type="ARBA" id="ARBA00022525"/>
    </source>
</evidence>
<dbReference type="GO" id="GO:0050829">
    <property type="term" value="P:defense response to Gram-negative bacterium"/>
    <property type="evidence" value="ECO:0007669"/>
    <property type="project" value="UniProtKB-UniRule"/>
</dbReference>
<organism evidence="17 18">
    <name type="scientific">Petromyzon marinus</name>
    <name type="common">Sea lamprey</name>
    <dbReference type="NCBI Taxonomy" id="7757"/>
    <lineage>
        <taxon>Eukaryota</taxon>
        <taxon>Metazoa</taxon>
        <taxon>Chordata</taxon>
        <taxon>Craniata</taxon>
        <taxon>Vertebrata</taxon>
        <taxon>Cyclostomata</taxon>
        <taxon>Hyperoartia</taxon>
        <taxon>Petromyzontiformes</taxon>
        <taxon>Petromyzontidae</taxon>
        <taxon>Petromyzon</taxon>
    </lineage>
</organism>
<evidence type="ECO:0000313" key="17">
    <source>
        <dbReference type="Proteomes" id="UP001318040"/>
    </source>
</evidence>
<dbReference type="Gene3D" id="3.15.20.10">
    <property type="entry name" value="Bactericidal permeability-increasing protein, domain 2"/>
    <property type="match status" value="1"/>
</dbReference>
<evidence type="ECO:0000256" key="11">
    <source>
        <dbReference type="ARBA" id="ARBA00025943"/>
    </source>
</evidence>
<dbReference type="InterPro" id="IPR030675">
    <property type="entry name" value="BPI/LBP"/>
</dbReference>
<dbReference type="FunFam" id="3.15.10.10:FF:000001">
    <property type="entry name" value="phospholipid transfer protein-like"/>
    <property type="match status" value="1"/>
</dbReference>
<dbReference type="PANTHER" id="PTHR10504:SF84">
    <property type="entry name" value="BACTERICIDAL PERMEABILITY-INCREASING PROTEIN"/>
    <property type="match status" value="1"/>
</dbReference>
<evidence type="ECO:0000256" key="2">
    <source>
        <dbReference type="ARBA" id="ARBA00007292"/>
    </source>
</evidence>
<dbReference type="InterPro" id="IPR017942">
    <property type="entry name" value="Lipid-bd_serum_glycop_N"/>
</dbReference>
<evidence type="ECO:0000256" key="5">
    <source>
        <dbReference type="ARBA" id="ARBA00022529"/>
    </source>
</evidence>